<dbReference type="GO" id="GO:0030639">
    <property type="term" value="P:polyketide biosynthetic process"/>
    <property type="evidence" value="ECO:0007669"/>
    <property type="project" value="TreeGrafter"/>
</dbReference>
<evidence type="ECO:0000313" key="6">
    <source>
        <dbReference type="Proteomes" id="UP000186594"/>
    </source>
</evidence>
<keyword evidence="2" id="KW-0808">Transferase</keyword>
<protein>
    <submittedName>
        <fullName evidence="5">Alpha-pyrone synthesis polyketide synthase-like Pks11</fullName>
    </submittedName>
</protein>
<evidence type="ECO:0000256" key="1">
    <source>
        <dbReference type="ARBA" id="ARBA00005531"/>
    </source>
</evidence>
<evidence type="ECO:0000313" key="5">
    <source>
        <dbReference type="EMBL" id="OLL22594.1"/>
    </source>
</evidence>
<sequence>MQYTAGGCVFGMTGYARAHDHLRLNPGGACLVVAVEVNSGMFMGGVQKVCREAAKRQYDGFAGHFRGQLLTTALFGDLVSASLLVGPDHRLRSSPSQNLIPALIDHRNLTVPDTTDHVGMEMFDEGYMGYLTTKLIKSAPQAIADCAQSLLKSHGLQRSDIKHWVIHPGGPAILRAVAKLMDLSDSDVAIAQEVYSEIGNVAACTAIEIMKRTIERKADEAEEGDYILGLAAGYGVIAQGCLFRWEKKGTGIMTPNSTLEEVVTLSIQGLE</sequence>
<dbReference type="SUPFAM" id="SSF53901">
    <property type="entry name" value="Thiolase-like"/>
    <property type="match status" value="2"/>
</dbReference>
<accession>A0A1U7LIX0</accession>
<dbReference type="Proteomes" id="UP000186594">
    <property type="component" value="Unassembled WGS sequence"/>
</dbReference>
<dbReference type="InterPro" id="IPR012328">
    <property type="entry name" value="Chalcone/stilbene_synt_C"/>
</dbReference>
<comment type="caution">
    <text evidence="5">The sequence shown here is derived from an EMBL/GenBank/DDBJ whole genome shotgun (WGS) entry which is preliminary data.</text>
</comment>
<evidence type="ECO:0000256" key="2">
    <source>
        <dbReference type="ARBA" id="ARBA00022679"/>
    </source>
</evidence>
<dbReference type="PANTHER" id="PTHR11877:SF99">
    <property type="entry name" value="1,3,6,8-TETRAHYDROXYNAPHTHALENE SYNTHASE"/>
    <property type="match status" value="1"/>
</dbReference>
<reference evidence="5 6" key="1">
    <citation type="submission" date="2016-04" db="EMBL/GenBank/DDBJ databases">
        <title>Evolutionary innovation and constraint leading to complex multicellularity in the Ascomycota.</title>
        <authorList>
            <person name="Cisse O."/>
            <person name="Nguyen A."/>
            <person name="Hewitt D.A."/>
            <person name="Jedd G."/>
            <person name="Stajich J.E."/>
        </authorList>
    </citation>
    <scope>NUCLEOTIDE SEQUENCE [LARGE SCALE GENOMIC DNA]</scope>
    <source>
        <strain evidence="5 6">DAH-3</strain>
    </source>
</reference>
<dbReference type="EMBL" id="LXFE01003019">
    <property type="protein sequence ID" value="OLL22594.1"/>
    <property type="molecule type" value="Genomic_DNA"/>
</dbReference>
<organism evidence="5 6">
    <name type="scientific">Neolecta irregularis (strain DAH-3)</name>
    <dbReference type="NCBI Taxonomy" id="1198029"/>
    <lineage>
        <taxon>Eukaryota</taxon>
        <taxon>Fungi</taxon>
        <taxon>Dikarya</taxon>
        <taxon>Ascomycota</taxon>
        <taxon>Taphrinomycotina</taxon>
        <taxon>Neolectales</taxon>
        <taxon>Neolectaceae</taxon>
        <taxon>Neolecta</taxon>
    </lineage>
</organism>
<keyword evidence="3" id="KW-0012">Acyltransferase</keyword>
<comment type="similarity">
    <text evidence="1">Belongs to the thiolase-like superfamily. Chalcone/stilbene synthases family.</text>
</comment>
<name>A0A1U7LIX0_NEOID</name>
<dbReference type="PANTHER" id="PTHR11877">
    <property type="entry name" value="HYDROXYMETHYLGLUTARYL-COA SYNTHASE"/>
    <property type="match status" value="1"/>
</dbReference>
<dbReference type="GO" id="GO:0016747">
    <property type="term" value="F:acyltransferase activity, transferring groups other than amino-acyl groups"/>
    <property type="evidence" value="ECO:0007669"/>
    <property type="project" value="InterPro"/>
</dbReference>
<dbReference type="Pfam" id="PF02797">
    <property type="entry name" value="Chal_sti_synt_C"/>
    <property type="match status" value="1"/>
</dbReference>
<proteinExistence type="inferred from homology"/>
<dbReference type="STRING" id="1198029.A0A1U7LIX0"/>
<dbReference type="OrthoDB" id="329835at2759"/>
<dbReference type="AlphaFoldDB" id="A0A1U7LIX0"/>
<gene>
    <name evidence="5" type="ORF">NEOLI_002034</name>
</gene>
<dbReference type="InterPro" id="IPR011141">
    <property type="entry name" value="Polyketide_synthase_type-III"/>
</dbReference>
<evidence type="ECO:0000259" key="4">
    <source>
        <dbReference type="Pfam" id="PF02797"/>
    </source>
</evidence>
<dbReference type="InterPro" id="IPR016039">
    <property type="entry name" value="Thiolase-like"/>
</dbReference>
<keyword evidence="6" id="KW-1185">Reference proteome</keyword>
<evidence type="ECO:0000256" key="3">
    <source>
        <dbReference type="ARBA" id="ARBA00023315"/>
    </source>
</evidence>
<feature type="domain" description="Chalcone/stilbene synthase C-terminal" evidence="4">
    <location>
        <begin position="111"/>
        <end position="244"/>
    </location>
</feature>
<dbReference type="Gene3D" id="3.40.47.10">
    <property type="match status" value="1"/>
</dbReference>